<dbReference type="FunFam" id="4.10.410.60:FF:000001">
    <property type="entry name" value="50S ribosomal protein L35"/>
    <property type="match status" value="1"/>
</dbReference>
<dbReference type="InterPro" id="IPR037229">
    <property type="entry name" value="Ribosomal_bL35_sf"/>
</dbReference>
<organism evidence="8 9">
    <name type="scientific">Rhodanobacter glycinis</name>
    <dbReference type="NCBI Taxonomy" id="582702"/>
    <lineage>
        <taxon>Bacteria</taxon>
        <taxon>Pseudomonadati</taxon>
        <taxon>Pseudomonadota</taxon>
        <taxon>Gammaproteobacteria</taxon>
        <taxon>Lysobacterales</taxon>
        <taxon>Rhodanobacteraceae</taxon>
        <taxon>Rhodanobacter</taxon>
    </lineage>
</organism>
<evidence type="ECO:0000256" key="5">
    <source>
        <dbReference type="HAMAP-Rule" id="MF_00514"/>
    </source>
</evidence>
<dbReference type="KEGG" id="rgl:CS053_05310"/>
<evidence type="ECO:0000256" key="2">
    <source>
        <dbReference type="ARBA" id="ARBA00022980"/>
    </source>
</evidence>
<gene>
    <name evidence="5 7" type="primary">rpmI</name>
    <name evidence="7" type="ORF">CS053_05310</name>
    <name evidence="8" type="ORF">SAMN05192579_11710</name>
</gene>
<dbReference type="Pfam" id="PF01632">
    <property type="entry name" value="Ribosomal_L35p"/>
    <property type="match status" value="1"/>
</dbReference>
<dbReference type="EMBL" id="FOSR01000017">
    <property type="protein sequence ID" value="SFL15849.1"/>
    <property type="molecule type" value="Genomic_DNA"/>
</dbReference>
<evidence type="ECO:0000313" key="10">
    <source>
        <dbReference type="Proteomes" id="UP000321807"/>
    </source>
</evidence>
<keyword evidence="3 5" id="KW-0687">Ribonucleoprotein</keyword>
<dbReference type="GO" id="GO:0022625">
    <property type="term" value="C:cytosolic large ribosomal subunit"/>
    <property type="evidence" value="ECO:0007669"/>
    <property type="project" value="TreeGrafter"/>
</dbReference>
<dbReference type="InterPro" id="IPR001706">
    <property type="entry name" value="Ribosomal_bL35"/>
</dbReference>
<reference evidence="7 10" key="3">
    <citation type="submission" date="2019-08" db="EMBL/GenBank/DDBJ databases">
        <title>Complete genome sequence of Rhodanobacter glycinis strain T01E-68 isolated from tomato root.</title>
        <authorList>
            <person name="Weon H.-Y."/>
            <person name="Lee S.A."/>
        </authorList>
    </citation>
    <scope>NUCLEOTIDE SEQUENCE [LARGE SCALE GENOMIC DNA]</scope>
    <source>
        <strain evidence="7 10">T01E-68</strain>
    </source>
</reference>
<comment type="similarity">
    <text evidence="1 5 6">Belongs to the bacterial ribosomal protein bL35 family.</text>
</comment>
<dbReference type="Proteomes" id="UP000198725">
    <property type="component" value="Unassembled WGS sequence"/>
</dbReference>
<dbReference type="HAMAP" id="MF_00514">
    <property type="entry name" value="Ribosomal_bL35"/>
    <property type="match status" value="1"/>
</dbReference>
<evidence type="ECO:0000256" key="3">
    <source>
        <dbReference type="ARBA" id="ARBA00023274"/>
    </source>
</evidence>
<dbReference type="EMBL" id="CP042807">
    <property type="protein sequence ID" value="QEE23985.1"/>
    <property type="molecule type" value="Genomic_DNA"/>
</dbReference>
<protein>
    <recommendedName>
        <fullName evidence="4 5">Large ribosomal subunit protein bL35</fullName>
    </recommendedName>
</protein>
<dbReference type="Gene3D" id="4.10.410.60">
    <property type="match status" value="1"/>
</dbReference>
<keyword evidence="9" id="KW-1185">Reference proteome</keyword>
<dbReference type="PANTHER" id="PTHR33343">
    <property type="entry name" value="54S RIBOSOMAL PROTEIN BL35M"/>
    <property type="match status" value="1"/>
</dbReference>
<sequence length="65" mass="7214">MPKIKTNRAAAKRFRKTASGKIKCGHAFKSHILTKKSTKLKRGLRAPNHLKACDAPGVARMLPYL</sequence>
<dbReference type="Proteomes" id="UP000321807">
    <property type="component" value="Chromosome"/>
</dbReference>
<evidence type="ECO:0000313" key="9">
    <source>
        <dbReference type="Proteomes" id="UP000198725"/>
    </source>
</evidence>
<evidence type="ECO:0000256" key="6">
    <source>
        <dbReference type="RuleBase" id="RU000568"/>
    </source>
</evidence>
<dbReference type="GO" id="GO:0003735">
    <property type="term" value="F:structural constituent of ribosome"/>
    <property type="evidence" value="ECO:0007669"/>
    <property type="project" value="InterPro"/>
</dbReference>
<accession>A0A1I4FEB0</accession>
<dbReference type="InterPro" id="IPR018265">
    <property type="entry name" value="Ribosomal_bL35_CS"/>
</dbReference>
<dbReference type="AlphaFoldDB" id="A0A1I4FEB0"/>
<dbReference type="RefSeq" id="WP_008213504.1">
    <property type="nucleotide sequence ID" value="NZ_CP042807.1"/>
</dbReference>
<dbReference type="PANTHER" id="PTHR33343:SF1">
    <property type="entry name" value="LARGE RIBOSOMAL SUBUNIT PROTEIN BL35M"/>
    <property type="match status" value="1"/>
</dbReference>
<keyword evidence="2 5" id="KW-0689">Ribosomal protein</keyword>
<proteinExistence type="inferred from homology"/>
<dbReference type="PRINTS" id="PR00064">
    <property type="entry name" value="RIBOSOMALL35"/>
</dbReference>
<evidence type="ECO:0000313" key="8">
    <source>
        <dbReference type="EMBL" id="SFL15849.1"/>
    </source>
</evidence>
<reference evidence="8" key="1">
    <citation type="submission" date="2016-10" db="EMBL/GenBank/DDBJ databases">
        <authorList>
            <person name="de Groot N.N."/>
        </authorList>
    </citation>
    <scope>NUCLEOTIDE SEQUENCE [LARGE SCALE GENOMIC DNA]</scope>
    <source>
        <strain evidence="8">MO64</strain>
    </source>
</reference>
<dbReference type="SUPFAM" id="SSF143034">
    <property type="entry name" value="L35p-like"/>
    <property type="match status" value="1"/>
</dbReference>
<reference evidence="9" key="2">
    <citation type="submission" date="2016-10" db="EMBL/GenBank/DDBJ databases">
        <authorList>
            <person name="Varghese N."/>
            <person name="Submissions S."/>
        </authorList>
    </citation>
    <scope>NUCLEOTIDE SEQUENCE [LARGE SCALE GENOMIC DNA]</scope>
    <source>
        <strain evidence="9">MO64</strain>
    </source>
</reference>
<dbReference type="PROSITE" id="PS00936">
    <property type="entry name" value="RIBOSOMAL_L35"/>
    <property type="match status" value="1"/>
</dbReference>
<dbReference type="GO" id="GO:0006412">
    <property type="term" value="P:translation"/>
    <property type="evidence" value="ECO:0007669"/>
    <property type="project" value="UniProtKB-UniRule"/>
</dbReference>
<name>A0A1I4FEB0_9GAMM</name>
<dbReference type="InterPro" id="IPR021137">
    <property type="entry name" value="Ribosomal_bL35-like"/>
</dbReference>
<dbReference type="NCBIfam" id="TIGR00001">
    <property type="entry name" value="rpmI_bact"/>
    <property type="match status" value="1"/>
</dbReference>
<evidence type="ECO:0000256" key="1">
    <source>
        <dbReference type="ARBA" id="ARBA00006598"/>
    </source>
</evidence>
<evidence type="ECO:0000256" key="4">
    <source>
        <dbReference type="ARBA" id="ARBA00071664"/>
    </source>
</evidence>
<evidence type="ECO:0000313" key="7">
    <source>
        <dbReference type="EMBL" id="QEE23985.1"/>
    </source>
</evidence>